<dbReference type="PRINTS" id="PR00080">
    <property type="entry name" value="SDRFAMILY"/>
</dbReference>
<dbReference type="SUPFAM" id="SSF51735">
    <property type="entry name" value="NAD(P)-binding Rossmann-fold domains"/>
    <property type="match status" value="1"/>
</dbReference>
<reference evidence="3" key="1">
    <citation type="journal article" date="2013" name="Extremophiles">
        <title>Proteinivorax tanatarense gen. nov., sp. nov., an anaerobic, haloalkaliphilic, proteolytic bacterium isolated from a decaying algal bloom, and proposal of Proteinivoraceae fam. nov.</title>
        <authorList>
            <person name="Kevbrin V."/>
            <person name="Boltyanskaya Y."/>
            <person name="Zhilina T."/>
            <person name="Kolganova T."/>
            <person name="Lavrentjeva E."/>
            <person name="Kuznetsov B."/>
        </authorList>
    </citation>
    <scope>NUCLEOTIDE SEQUENCE</scope>
    <source>
        <strain evidence="3">Z-910T</strain>
    </source>
</reference>
<dbReference type="EC" id="1.-.-.-" evidence="3"/>
<proteinExistence type="inferred from homology"/>
<evidence type="ECO:0000313" key="3">
    <source>
        <dbReference type="EMBL" id="XBX74235.1"/>
    </source>
</evidence>
<dbReference type="InterPro" id="IPR002347">
    <property type="entry name" value="SDR_fam"/>
</dbReference>
<dbReference type="RefSeq" id="WP_350342990.1">
    <property type="nucleotide sequence ID" value="NZ_CP158367.1"/>
</dbReference>
<dbReference type="GO" id="GO:0008206">
    <property type="term" value="P:bile acid metabolic process"/>
    <property type="evidence" value="ECO:0007669"/>
    <property type="project" value="UniProtKB-ARBA"/>
</dbReference>
<dbReference type="EMBL" id="CP158367">
    <property type="protein sequence ID" value="XBX74235.1"/>
    <property type="molecule type" value="Genomic_DNA"/>
</dbReference>
<dbReference type="InterPro" id="IPR020904">
    <property type="entry name" value="Sc_DH/Rdtase_CS"/>
</dbReference>
<evidence type="ECO:0000256" key="1">
    <source>
        <dbReference type="ARBA" id="ARBA00006484"/>
    </source>
</evidence>
<dbReference type="FunFam" id="3.40.50.720:FF:000084">
    <property type="entry name" value="Short-chain dehydrogenase reductase"/>
    <property type="match status" value="1"/>
</dbReference>
<organism evidence="3">
    <name type="scientific">Proteinivorax tanatarense</name>
    <dbReference type="NCBI Taxonomy" id="1260629"/>
    <lineage>
        <taxon>Bacteria</taxon>
        <taxon>Bacillati</taxon>
        <taxon>Bacillota</taxon>
        <taxon>Clostridia</taxon>
        <taxon>Eubacteriales</taxon>
        <taxon>Proteinivoracaceae</taxon>
        <taxon>Proteinivorax</taxon>
    </lineage>
</organism>
<gene>
    <name evidence="3" type="ORF">PRVXT_002264</name>
</gene>
<dbReference type="CDD" id="cd05233">
    <property type="entry name" value="SDR_c"/>
    <property type="match status" value="1"/>
</dbReference>
<name>A0AAU7VK10_9FIRM</name>
<dbReference type="PANTHER" id="PTHR24321:SF8">
    <property type="entry name" value="ESTRADIOL 17-BETA-DEHYDROGENASE 8-RELATED"/>
    <property type="match status" value="1"/>
</dbReference>
<protein>
    <submittedName>
        <fullName evidence="3">SDR family oxidoreductase</fullName>
        <ecNumber evidence="3">1.-.-.-</ecNumber>
    </submittedName>
</protein>
<evidence type="ECO:0000256" key="2">
    <source>
        <dbReference type="ARBA" id="ARBA00023002"/>
    </source>
</evidence>
<dbReference type="PRINTS" id="PR00081">
    <property type="entry name" value="GDHRDH"/>
</dbReference>
<sequence>MRVAVITGGCSGIGQKVAEKFLENKWKVVVLDREQNSSNIIDNYTYLKTELKDERAIEKSFNIISGEFSEINALVNCAGIIEDEISLTDLNKKKFEEVISVNLTAVFLTCKYCLPLLRHSSDSSIINIGSISGTKKNSKYLAYSASKAGLVSLSFSLAKQLAKNKIRVNIVSPGSVINTGFSGRYSKNKLSFKDKIQLIKQSPMAEIITPESIADIVYFLTSYESRHITGANIIVDAGISL</sequence>
<dbReference type="PROSITE" id="PS00061">
    <property type="entry name" value="ADH_SHORT"/>
    <property type="match status" value="1"/>
</dbReference>
<accession>A0AAU7VK10</accession>
<dbReference type="Pfam" id="PF13561">
    <property type="entry name" value="adh_short_C2"/>
    <property type="match status" value="1"/>
</dbReference>
<dbReference type="Gene3D" id="3.40.50.720">
    <property type="entry name" value="NAD(P)-binding Rossmann-like Domain"/>
    <property type="match status" value="1"/>
</dbReference>
<reference evidence="3" key="2">
    <citation type="submission" date="2024-06" db="EMBL/GenBank/DDBJ databases">
        <authorList>
            <person name="Petrova K.O."/>
            <person name="Toshchakov S.V."/>
            <person name="Boltjanskaja Y.V."/>
            <person name="Kevbrin V."/>
        </authorList>
    </citation>
    <scope>NUCLEOTIDE SEQUENCE</scope>
    <source>
        <strain evidence="3">Z-910T</strain>
    </source>
</reference>
<comment type="similarity">
    <text evidence="1">Belongs to the short-chain dehydrogenases/reductases (SDR) family.</text>
</comment>
<keyword evidence="2 3" id="KW-0560">Oxidoreductase</keyword>
<dbReference type="AlphaFoldDB" id="A0AAU7VK10"/>
<dbReference type="GO" id="GO:0016491">
    <property type="term" value="F:oxidoreductase activity"/>
    <property type="evidence" value="ECO:0007669"/>
    <property type="project" value="UniProtKB-KW"/>
</dbReference>
<dbReference type="InterPro" id="IPR036291">
    <property type="entry name" value="NAD(P)-bd_dom_sf"/>
</dbReference>
<dbReference type="PANTHER" id="PTHR24321">
    <property type="entry name" value="DEHYDROGENASES, SHORT CHAIN"/>
    <property type="match status" value="1"/>
</dbReference>